<name>A0AAU9JCD9_9CILI</name>
<reference evidence="2" key="1">
    <citation type="submission" date="2021-09" db="EMBL/GenBank/DDBJ databases">
        <authorList>
            <consortium name="AG Swart"/>
            <person name="Singh M."/>
            <person name="Singh A."/>
            <person name="Seah K."/>
            <person name="Emmerich C."/>
        </authorList>
    </citation>
    <scope>NUCLEOTIDE SEQUENCE</scope>
    <source>
        <strain evidence="2">ATCC30299</strain>
    </source>
</reference>
<comment type="caution">
    <text evidence="2">The sequence shown here is derived from an EMBL/GenBank/DDBJ whole genome shotgun (WGS) entry which is preliminary data.</text>
</comment>
<evidence type="ECO:0000313" key="3">
    <source>
        <dbReference type="Proteomes" id="UP001162131"/>
    </source>
</evidence>
<protein>
    <submittedName>
        <fullName evidence="2">Uncharacterized protein</fullName>
    </submittedName>
</protein>
<dbReference type="EMBL" id="CAJZBQ010000037">
    <property type="protein sequence ID" value="CAG9324925.1"/>
    <property type="molecule type" value="Genomic_DNA"/>
</dbReference>
<organism evidence="2 3">
    <name type="scientific">Blepharisma stoltei</name>
    <dbReference type="NCBI Taxonomy" id="1481888"/>
    <lineage>
        <taxon>Eukaryota</taxon>
        <taxon>Sar</taxon>
        <taxon>Alveolata</taxon>
        <taxon>Ciliophora</taxon>
        <taxon>Postciliodesmatophora</taxon>
        <taxon>Heterotrichea</taxon>
        <taxon>Heterotrichida</taxon>
        <taxon>Blepharismidae</taxon>
        <taxon>Blepharisma</taxon>
    </lineage>
</organism>
<sequence length="189" mass="21570">MTYLCFKLGCELEPQIACCCSSPETYCCEIHLGDHLKLPCRAHAFDFIYVEPCERTKDAILRFLSKEKSKKEKLKKAVLASFRVNLYSSKKNVEETLSKLNTDLEEINESIAKISSTSKQESPISDLMLLQPDDGFKISRATIPDDLEHYSSFKYICSLNKLQAKRISLLSKPNSAKTEQDFRKNCLLN</sequence>
<accession>A0AAU9JCD9</accession>
<keyword evidence="1" id="KW-0175">Coiled coil</keyword>
<dbReference type="Proteomes" id="UP001162131">
    <property type="component" value="Unassembled WGS sequence"/>
</dbReference>
<evidence type="ECO:0000256" key="1">
    <source>
        <dbReference type="SAM" id="Coils"/>
    </source>
</evidence>
<feature type="coiled-coil region" evidence="1">
    <location>
        <begin position="90"/>
        <end position="117"/>
    </location>
</feature>
<dbReference type="AlphaFoldDB" id="A0AAU9JCD9"/>
<evidence type="ECO:0000313" key="2">
    <source>
        <dbReference type="EMBL" id="CAG9324925.1"/>
    </source>
</evidence>
<proteinExistence type="predicted"/>
<keyword evidence="3" id="KW-1185">Reference proteome</keyword>
<gene>
    <name evidence="2" type="ORF">BSTOLATCC_MIC37671</name>
</gene>